<dbReference type="PANTHER" id="PTHR43264">
    <property type="match status" value="1"/>
</dbReference>
<dbReference type="EMBL" id="CP056775">
    <property type="protein sequence ID" value="QRR00572.1"/>
    <property type="molecule type" value="Genomic_DNA"/>
</dbReference>
<dbReference type="GO" id="GO:0016787">
    <property type="term" value="F:hydrolase activity"/>
    <property type="evidence" value="ECO:0007669"/>
    <property type="project" value="UniProtKB-KW"/>
</dbReference>
<sequence>MKYASLALPLLSMILSCTGHKGEEVARPGKPAIILDTDIGPDYDDVGAVAMMHALADSGEVEPLAIIASNAQELVVPTIDVLNTYFGRPDLPTAAPKRPNAPQAGASQGWPELLTGRYPHRIRSSTEAPDALTAYRRLLAAQPDSSVTIVTIGFLTNMASLLDSRPDSISDLNGKELIGRKVKRLVSMAGAFPEGREYNVLVDSVASGKVFTQWPTEIIFSGFEIGKAVVTGLRLTQDTLRNSPVKDAFAKAMSFSKGDSLGRMSWDQTAVLAAARGAERYFGLQRGYFIPKGGNNAWKDDPKGPHAYLKFKTPVPELTRTIEDLMMHHPVTK</sequence>
<evidence type="ECO:0000259" key="2">
    <source>
        <dbReference type="Pfam" id="PF01156"/>
    </source>
</evidence>
<reference evidence="3 4" key="1">
    <citation type="submission" date="2020-06" db="EMBL/GenBank/DDBJ databases">
        <title>Dyadobacter sandarakinus sp. nov., isolated from the soil of the Arctic Yellow River Station.</title>
        <authorList>
            <person name="Zhang Y."/>
            <person name="Peng F."/>
        </authorList>
    </citation>
    <scope>NUCLEOTIDE SEQUENCE [LARGE SCALE GENOMIC DNA]</scope>
    <source>
        <strain evidence="3 4">Q3-56</strain>
    </source>
</reference>
<keyword evidence="4" id="KW-1185">Reference proteome</keyword>
<dbReference type="PROSITE" id="PS51257">
    <property type="entry name" value="PROKAR_LIPOPROTEIN"/>
    <property type="match status" value="1"/>
</dbReference>
<dbReference type="RefSeq" id="WP_229249001.1">
    <property type="nucleotide sequence ID" value="NZ_CP056775.1"/>
</dbReference>
<dbReference type="SUPFAM" id="SSF53590">
    <property type="entry name" value="Nucleoside hydrolase"/>
    <property type="match status" value="1"/>
</dbReference>
<feature type="domain" description="Inosine/uridine-preferring nucleoside hydrolase" evidence="2">
    <location>
        <begin position="33"/>
        <end position="273"/>
    </location>
</feature>
<dbReference type="InterPro" id="IPR001910">
    <property type="entry name" value="Inosine/uridine_hydrolase_dom"/>
</dbReference>
<keyword evidence="3" id="KW-0378">Hydrolase</keyword>
<dbReference type="Gene3D" id="3.90.245.10">
    <property type="entry name" value="Ribonucleoside hydrolase-like"/>
    <property type="match status" value="1"/>
</dbReference>
<evidence type="ECO:0000256" key="1">
    <source>
        <dbReference type="SAM" id="MobiDB-lite"/>
    </source>
</evidence>
<dbReference type="PANTHER" id="PTHR43264:SF1">
    <property type="entry name" value="INOSINE_URIDINE-PREFERRING NUCLEOSIDE HYDROLASE DOMAIN-CONTAINING PROTEIN"/>
    <property type="match status" value="1"/>
</dbReference>
<accession>A0ABX7I3C4</accession>
<dbReference type="Proteomes" id="UP000612680">
    <property type="component" value="Chromosome"/>
</dbReference>
<evidence type="ECO:0000313" key="3">
    <source>
        <dbReference type="EMBL" id="QRR00572.1"/>
    </source>
</evidence>
<dbReference type="InterPro" id="IPR036452">
    <property type="entry name" value="Ribo_hydro-like"/>
</dbReference>
<name>A0ABX7I3C4_9BACT</name>
<organism evidence="3 4">
    <name type="scientific">Dyadobacter sandarakinus</name>
    <dbReference type="NCBI Taxonomy" id="2747268"/>
    <lineage>
        <taxon>Bacteria</taxon>
        <taxon>Pseudomonadati</taxon>
        <taxon>Bacteroidota</taxon>
        <taxon>Cytophagia</taxon>
        <taxon>Cytophagales</taxon>
        <taxon>Spirosomataceae</taxon>
        <taxon>Dyadobacter</taxon>
    </lineage>
</organism>
<gene>
    <name evidence="3" type="ORF">HWI92_06455</name>
</gene>
<evidence type="ECO:0000313" key="4">
    <source>
        <dbReference type="Proteomes" id="UP000612680"/>
    </source>
</evidence>
<dbReference type="Pfam" id="PF01156">
    <property type="entry name" value="IU_nuc_hydro"/>
    <property type="match status" value="1"/>
</dbReference>
<dbReference type="CDD" id="cd02652">
    <property type="entry name" value="nuc_hydro_2"/>
    <property type="match status" value="1"/>
</dbReference>
<proteinExistence type="predicted"/>
<feature type="region of interest" description="Disordered" evidence="1">
    <location>
        <begin position="93"/>
        <end position="112"/>
    </location>
</feature>
<protein>
    <submittedName>
        <fullName evidence="3">Nucleoside hydrolase</fullName>
    </submittedName>
</protein>